<dbReference type="Proteomes" id="UP001162162">
    <property type="component" value="Unassembled WGS sequence"/>
</dbReference>
<keyword evidence="3" id="KW-1185">Reference proteome</keyword>
<dbReference type="AlphaFoldDB" id="A0AAV8ZII5"/>
<organism evidence="2 3">
    <name type="scientific">Aromia moschata</name>
    <dbReference type="NCBI Taxonomy" id="1265417"/>
    <lineage>
        <taxon>Eukaryota</taxon>
        <taxon>Metazoa</taxon>
        <taxon>Ecdysozoa</taxon>
        <taxon>Arthropoda</taxon>
        <taxon>Hexapoda</taxon>
        <taxon>Insecta</taxon>
        <taxon>Pterygota</taxon>
        <taxon>Neoptera</taxon>
        <taxon>Endopterygota</taxon>
        <taxon>Coleoptera</taxon>
        <taxon>Polyphaga</taxon>
        <taxon>Cucujiformia</taxon>
        <taxon>Chrysomeloidea</taxon>
        <taxon>Cerambycidae</taxon>
        <taxon>Cerambycinae</taxon>
        <taxon>Callichromatini</taxon>
        <taxon>Aromia</taxon>
    </lineage>
</organism>
<reference evidence="2" key="1">
    <citation type="journal article" date="2023" name="Insect Mol. Biol.">
        <title>Genome sequencing provides insights into the evolution of gene families encoding plant cell wall-degrading enzymes in longhorned beetles.</title>
        <authorList>
            <person name="Shin N.R."/>
            <person name="Okamura Y."/>
            <person name="Kirsch R."/>
            <person name="Pauchet Y."/>
        </authorList>
    </citation>
    <scope>NUCLEOTIDE SEQUENCE</scope>
    <source>
        <strain evidence="2">AMC_N1</strain>
    </source>
</reference>
<evidence type="ECO:0000313" key="2">
    <source>
        <dbReference type="EMBL" id="KAJ8963154.1"/>
    </source>
</evidence>
<comment type="caution">
    <text evidence="2">The sequence shown here is derived from an EMBL/GenBank/DDBJ whole genome shotgun (WGS) entry which is preliminary data.</text>
</comment>
<dbReference type="EMBL" id="JAPWTK010000001">
    <property type="protein sequence ID" value="KAJ8963154.1"/>
    <property type="molecule type" value="Genomic_DNA"/>
</dbReference>
<sequence>MIKANDLAITQRGSENRQNVRQNIRKIIQRYKRKQMDETYIPPQKEEAHTKETIKKIIEEERSRQEKEEITKIQQQIMELIENNPNIVNKELIKVKLQETVIKELVDVIDHKAQGEGKPKTVNADEKIELPKDKLEKKYSEETKKAETVPKVLENVPLKIVVVEQPVIIKEGKHKLPVMADISPSKVNPKDYSRSDEDYEVGEQGSTLDLYESPVSSRGDESGTQIDKQKNEATQYDNDKLVFIKRFKKANEKLDNILTIIDEIVDTIEITDEDDETFSY</sequence>
<evidence type="ECO:0000256" key="1">
    <source>
        <dbReference type="SAM" id="MobiDB-lite"/>
    </source>
</evidence>
<accession>A0AAV8ZII5</accession>
<protein>
    <submittedName>
        <fullName evidence="2">Uncharacterized protein</fullName>
    </submittedName>
</protein>
<evidence type="ECO:0000313" key="3">
    <source>
        <dbReference type="Proteomes" id="UP001162162"/>
    </source>
</evidence>
<feature type="region of interest" description="Disordered" evidence="1">
    <location>
        <begin position="180"/>
        <end position="232"/>
    </location>
</feature>
<gene>
    <name evidence="2" type="ORF">NQ318_018619</name>
</gene>
<proteinExistence type="predicted"/>
<name>A0AAV8ZII5_9CUCU</name>